<accession>A0A6G7Y5A9</accession>
<dbReference type="Pfam" id="PF01925">
    <property type="entry name" value="TauE"/>
    <property type="match status" value="1"/>
</dbReference>
<evidence type="ECO:0000256" key="4">
    <source>
        <dbReference type="ARBA" id="ARBA00022475"/>
    </source>
</evidence>
<comment type="similarity">
    <text evidence="2 8">Belongs to the 4-toluene sulfonate uptake permease (TSUP) (TC 2.A.102) family.</text>
</comment>
<evidence type="ECO:0000256" key="1">
    <source>
        <dbReference type="ARBA" id="ARBA00004651"/>
    </source>
</evidence>
<evidence type="ECO:0000256" key="2">
    <source>
        <dbReference type="ARBA" id="ARBA00009142"/>
    </source>
</evidence>
<comment type="subcellular location">
    <subcellularLocation>
        <location evidence="1 8">Cell membrane</location>
        <topology evidence="1 8">Multi-pass membrane protein</topology>
    </subcellularLocation>
</comment>
<dbReference type="GO" id="GO:0005886">
    <property type="term" value="C:plasma membrane"/>
    <property type="evidence" value="ECO:0007669"/>
    <property type="project" value="UniProtKB-SubCell"/>
</dbReference>
<keyword evidence="6 8" id="KW-1133">Transmembrane helix</keyword>
<feature type="transmembrane region" description="Helical" evidence="8">
    <location>
        <begin position="31"/>
        <end position="53"/>
    </location>
</feature>
<evidence type="ECO:0000313" key="9">
    <source>
        <dbReference type="EMBL" id="QIK72000.1"/>
    </source>
</evidence>
<keyword evidence="7 8" id="KW-0472">Membrane</keyword>
<dbReference type="AlphaFoldDB" id="A0A6G7Y5A9"/>
<feature type="transmembrane region" description="Helical" evidence="8">
    <location>
        <begin position="130"/>
        <end position="154"/>
    </location>
</feature>
<evidence type="ECO:0000256" key="5">
    <source>
        <dbReference type="ARBA" id="ARBA00022692"/>
    </source>
</evidence>
<evidence type="ECO:0000256" key="8">
    <source>
        <dbReference type="RuleBase" id="RU363041"/>
    </source>
</evidence>
<keyword evidence="3" id="KW-0813">Transport</keyword>
<dbReference type="RefSeq" id="WP_166232935.1">
    <property type="nucleotide sequence ID" value="NZ_CP049865.1"/>
</dbReference>
<keyword evidence="5 8" id="KW-0812">Transmembrane</keyword>
<reference evidence="9 10" key="1">
    <citation type="submission" date="2020-03" db="EMBL/GenBank/DDBJ databases">
        <title>Propioniciclava sp. nov., isolated from Hydrophilus acuminatus.</title>
        <authorList>
            <person name="Hyun D.-W."/>
            <person name="Bae J.-W."/>
        </authorList>
    </citation>
    <scope>NUCLEOTIDE SEQUENCE [LARGE SCALE GENOMIC DNA]</scope>
    <source>
        <strain evidence="9 10">HDW11</strain>
    </source>
</reference>
<feature type="transmembrane region" description="Helical" evidence="8">
    <location>
        <begin position="219"/>
        <end position="238"/>
    </location>
</feature>
<name>A0A6G7Y5A9_9ACTN</name>
<proteinExistence type="inferred from homology"/>
<evidence type="ECO:0000256" key="7">
    <source>
        <dbReference type="ARBA" id="ARBA00023136"/>
    </source>
</evidence>
<evidence type="ECO:0000256" key="3">
    <source>
        <dbReference type="ARBA" id="ARBA00022448"/>
    </source>
</evidence>
<evidence type="ECO:0000256" key="6">
    <source>
        <dbReference type="ARBA" id="ARBA00022989"/>
    </source>
</evidence>
<feature type="transmembrane region" description="Helical" evidence="8">
    <location>
        <begin position="74"/>
        <end position="94"/>
    </location>
</feature>
<dbReference type="InterPro" id="IPR052017">
    <property type="entry name" value="TSUP"/>
</dbReference>
<dbReference type="InterPro" id="IPR002781">
    <property type="entry name" value="TM_pro_TauE-like"/>
</dbReference>
<gene>
    <name evidence="9" type="ORF">G7070_06635</name>
</gene>
<keyword evidence="10" id="KW-1185">Reference proteome</keyword>
<feature type="transmembrane region" description="Helical" evidence="8">
    <location>
        <begin position="100"/>
        <end position="118"/>
    </location>
</feature>
<protein>
    <recommendedName>
        <fullName evidence="8">Probable membrane transporter protein</fullName>
    </recommendedName>
</protein>
<organism evidence="9 10">
    <name type="scientific">Propioniciclava coleopterorum</name>
    <dbReference type="NCBI Taxonomy" id="2714937"/>
    <lineage>
        <taxon>Bacteria</taxon>
        <taxon>Bacillati</taxon>
        <taxon>Actinomycetota</taxon>
        <taxon>Actinomycetes</taxon>
        <taxon>Propionibacteriales</taxon>
        <taxon>Propionibacteriaceae</taxon>
        <taxon>Propioniciclava</taxon>
    </lineage>
</organism>
<dbReference type="KEGG" id="prv:G7070_06635"/>
<dbReference type="PANTHER" id="PTHR30269:SF37">
    <property type="entry name" value="MEMBRANE TRANSPORTER PROTEIN"/>
    <property type="match status" value="1"/>
</dbReference>
<dbReference type="EMBL" id="CP049865">
    <property type="protein sequence ID" value="QIK72000.1"/>
    <property type="molecule type" value="Genomic_DNA"/>
</dbReference>
<sequence length="242" mass="24673">MIVGVSTGVFVVLLVLAFVGAAVQGYIGFGFGVIAAPVVAFLAPELIPAALIIGSIPLPFMTLAREGRSVDWRALGWIMVGTLPATLLGAWIVAAVPARVLQVIVGIVVLLVAVLPLFRIEPRRGPATLISAGAISSLGGTTASIGGPPIAIVLRNDTPSRARATMAVYFLMSTVVTLASLAAVGRLSATSWMVGLSMLPATLLGFGASILGGRRFSDTAFGAAVVGFSTLAAVILLIRAVI</sequence>
<dbReference type="Proteomes" id="UP000501058">
    <property type="component" value="Chromosome"/>
</dbReference>
<dbReference type="PANTHER" id="PTHR30269">
    <property type="entry name" value="TRANSMEMBRANE PROTEIN YFCA"/>
    <property type="match status" value="1"/>
</dbReference>
<evidence type="ECO:0000313" key="10">
    <source>
        <dbReference type="Proteomes" id="UP000501058"/>
    </source>
</evidence>
<keyword evidence="4 8" id="KW-1003">Cell membrane</keyword>
<feature type="transmembrane region" description="Helical" evidence="8">
    <location>
        <begin position="192"/>
        <end position="213"/>
    </location>
</feature>
<feature type="transmembrane region" description="Helical" evidence="8">
    <location>
        <begin position="166"/>
        <end position="185"/>
    </location>
</feature>